<dbReference type="PANTHER" id="PTHR47870:SF1">
    <property type="entry name" value="CYTOCHROME C-TYPE BIOGENESIS PROTEIN CCMH"/>
    <property type="match status" value="1"/>
</dbReference>
<evidence type="ECO:0000256" key="7">
    <source>
        <dbReference type="RuleBase" id="RU364112"/>
    </source>
</evidence>
<dbReference type="Pfam" id="PF03918">
    <property type="entry name" value="CcmH"/>
    <property type="match status" value="1"/>
</dbReference>
<evidence type="ECO:0000256" key="1">
    <source>
        <dbReference type="ARBA" id="ARBA00010342"/>
    </source>
</evidence>
<keyword evidence="7" id="KW-0472">Membrane</keyword>
<dbReference type="AlphaFoldDB" id="A0A345IMN5"/>
<organism evidence="9 10">
    <name type="scientific">Deinococcus wulumuqiensis</name>
    <dbReference type="NCBI Taxonomy" id="980427"/>
    <lineage>
        <taxon>Bacteria</taxon>
        <taxon>Thermotogati</taxon>
        <taxon>Deinococcota</taxon>
        <taxon>Deinococci</taxon>
        <taxon>Deinococcales</taxon>
        <taxon>Deinococcaceae</taxon>
        <taxon>Deinococcus</taxon>
    </lineage>
</organism>
<proteinExistence type="inferred from homology"/>
<feature type="domain" description="CcmH/CycL/Ccl2/NrfF N-terminal" evidence="8">
    <location>
        <begin position="15"/>
        <end position="128"/>
    </location>
</feature>
<sequence length="173" mass="19389">MRRTASWLLLSSTLPAATALTPEQEAQVRQIGAELRCPTCTGLPITESGDALSVQMRREVREQVKAGRSQREIDEWMVSRYGRAVLLKPPKQGLNLVLWGMPFLALGAGVVHFWCTLHFRQTRRGPHTATDPYLAQVRQATRPSESGDRSQRSPLRPVFYCRCSGWGSTLSHC</sequence>
<dbReference type="RefSeq" id="WP_114673606.1">
    <property type="nucleotide sequence ID" value="NZ_CALTYN010000282.1"/>
</dbReference>
<accession>A0A345IMN5</accession>
<dbReference type="PANTHER" id="PTHR47870">
    <property type="entry name" value="CYTOCHROME C-TYPE BIOGENESIS PROTEIN CCMH"/>
    <property type="match status" value="1"/>
</dbReference>
<keyword evidence="3 7" id="KW-0479">Metal-binding</keyword>
<evidence type="ECO:0000256" key="6">
    <source>
        <dbReference type="ARBA" id="ARBA00023004"/>
    </source>
</evidence>
<reference evidence="9 10" key="1">
    <citation type="submission" date="2018-07" db="EMBL/GenBank/DDBJ databases">
        <title>Complete Genome and Methylome Analysis of Deinococcus wulumuqiensis NEB 479.</title>
        <authorList>
            <person name="Fomenkov A."/>
            <person name="Luyten Y."/>
            <person name="Vincze T."/>
            <person name="Anton B.P."/>
            <person name="Clark T."/>
            <person name="Roberts R.J."/>
            <person name="Morgan R.D."/>
        </authorList>
    </citation>
    <scope>NUCLEOTIDE SEQUENCE [LARGE SCALE GENOMIC DNA]</scope>
    <source>
        <strain evidence="9 10">NEB 479</strain>
        <plasmid evidence="10">Plasmid pdrdi</plasmid>
    </source>
</reference>
<dbReference type="Gene3D" id="1.10.8.640">
    <property type="entry name" value="Cytochrome C biogenesis protein"/>
    <property type="match status" value="1"/>
</dbReference>
<evidence type="ECO:0000313" key="9">
    <source>
        <dbReference type="EMBL" id="AXH00958.1"/>
    </source>
</evidence>
<dbReference type="GO" id="GO:0005886">
    <property type="term" value="C:plasma membrane"/>
    <property type="evidence" value="ECO:0007669"/>
    <property type="project" value="TreeGrafter"/>
</dbReference>
<gene>
    <name evidence="9" type="ORF">DVJ83_17810</name>
</gene>
<comment type="function">
    <text evidence="7">Possible subunit of a heme lyase.</text>
</comment>
<dbReference type="InterPro" id="IPR005616">
    <property type="entry name" value="CcmH/CycL/Ccl2/NrfF_N"/>
</dbReference>
<dbReference type="Proteomes" id="UP000253744">
    <property type="component" value="Plasmid pDrdI"/>
</dbReference>
<dbReference type="CDD" id="cd16378">
    <property type="entry name" value="CcmH_N"/>
    <property type="match status" value="1"/>
</dbReference>
<dbReference type="GO" id="GO:0046872">
    <property type="term" value="F:metal ion binding"/>
    <property type="evidence" value="ECO:0007669"/>
    <property type="project" value="UniProtKB-KW"/>
</dbReference>
<dbReference type="KEGG" id="dwu:DVJ83_17810"/>
<keyword evidence="6 7" id="KW-0408">Iron</keyword>
<evidence type="ECO:0000259" key="8">
    <source>
        <dbReference type="Pfam" id="PF03918"/>
    </source>
</evidence>
<dbReference type="InterPro" id="IPR051263">
    <property type="entry name" value="C-type_cytochrome_biogenesis"/>
</dbReference>
<dbReference type="GO" id="GO:0017004">
    <property type="term" value="P:cytochrome complex assembly"/>
    <property type="evidence" value="ECO:0007669"/>
    <property type="project" value="UniProtKB-KW"/>
</dbReference>
<evidence type="ECO:0000256" key="2">
    <source>
        <dbReference type="ARBA" id="ARBA00022617"/>
    </source>
</evidence>
<comment type="similarity">
    <text evidence="1 7">Belongs to the CcmH/CycL/Ccl2/NrfF family.</text>
</comment>
<feature type="transmembrane region" description="Helical" evidence="7">
    <location>
        <begin position="96"/>
        <end position="115"/>
    </location>
</feature>
<keyword evidence="4 7" id="KW-0732">Signal</keyword>
<dbReference type="InterPro" id="IPR038297">
    <property type="entry name" value="CcmH/CycL/NrfF/Ccl2_sf"/>
</dbReference>
<keyword evidence="7" id="KW-1133">Transmembrane helix</keyword>
<dbReference type="EMBL" id="CP031163">
    <property type="protein sequence ID" value="AXH00958.1"/>
    <property type="molecule type" value="Genomic_DNA"/>
</dbReference>
<evidence type="ECO:0000313" key="10">
    <source>
        <dbReference type="Proteomes" id="UP000253744"/>
    </source>
</evidence>
<name>A0A345IMN5_9DEIO</name>
<keyword evidence="5" id="KW-0201">Cytochrome c-type biogenesis</keyword>
<evidence type="ECO:0000256" key="3">
    <source>
        <dbReference type="ARBA" id="ARBA00022723"/>
    </source>
</evidence>
<evidence type="ECO:0000256" key="4">
    <source>
        <dbReference type="ARBA" id="ARBA00022729"/>
    </source>
</evidence>
<evidence type="ECO:0000256" key="5">
    <source>
        <dbReference type="ARBA" id="ARBA00022748"/>
    </source>
</evidence>
<keyword evidence="9" id="KW-0614">Plasmid</keyword>
<protein>
    <recommendedName>
        <fullName evidence="7">Cytochrome c-type biogenesis protein</fullName>
    </recommendedName>
</protein>
<keyword evidence="2 7" id="KW-0349">Heme</keyword>
<geneLocation type="plasmid" evidence="10">
    <name>pdrdi</name>
</geneLocation>
<keyword evidence="7" id="KW-0812">Transmembrane</keyword>